<evidence type="ECO:0000313" key="4">
    <source>
        <dbReference type="Proteomes" id="UP001151287"/>
    </source>
</evidence>
<protein>
    <submittedName>
        <fullName evidence="3">Uncharacterized protein</fullName>
    </submittedName>
</protein>
<name>A0A9Q0HVD1_9POAL</name>
<keyword evidence="4" id="KW-1185">Reference proteome</keyword>
<organism evidence="3 4">
    <name type="scientific">Rhynchospora breviuscula</name>
    <dbReference type="NCBI Taxonomy" id="2022672"/>
    <lineage>
        <taxon>Eukaryota</taxon>
        <taxon>Viridiplantae</taxon>
        <taxon>Streptophyta</taxon>
        <taxon>Embryophyta</taxon>
        <taxon>Tracheophyta</taxon>
        <taxon>Spermatophyta</taxon>
        <taxon>Magnoliopsida</taxon>
        <taxon>Liliopsida</taxon>
        <taxon>Poales</taxon>
        <taxon>Cyperaceae</taxon>
        <taxon>Cyperoideae</taxon>
        <taxon>Rhynchosporeae</taxon>
        <taxon>Rhynchospora</taxon>
    </lineage>
</organism>
<evidence type="ECO:0000256" key="2">
    <source>
        <dbReference type="SAM" id="Phobius"/>
    </source>
</evidence>
<accession>A0A9Q0HVD1</accession>
<dbReference type="OrthoDB" id="421979at2759"/>
<dbReference type="InterPro" id="IPR006740">
    <property type="entry name" value="DUF604"/>
</dbReference>
<comment type="caution">
    <text evidence="3">The sequence shown here is derived from an EMBL/GenBank/DDBJ whole genome shotgun (WGS) entry which is preliminary data.</text>
</comment>
<evidence type="ECO:0000313" key="3">
    <source>
        <dbReference type="EMBL" id="KAJ1699761.1"/>
    </source>
</evidence>
<feature type="transmembrane region" description="Helical" evidence="2">
    <location>
        <begin position="32"/>
        <end position="52"/>
    </location>
</feature>
<reference evidence="3" key="1">
    <citation type="journal article" date="2022" name="Cell">
        <title>Repeat-based holocentromeres influence genome architecture and karyotype evolution.</title>
        <authorList>
            <person name="Hofstatter P.G."/>
            <person name="Thangavel G."/>
            <person name="Lux T."/>
            <person name="Neumann P."/>
            <person name="Vondrak T."/>
            <person name="Novak P."/>
            <person name="Zhang M."/>
            <person name="Costa L."/>
            <person name="Castellani M."/>
            <person name="Scott A."/>
            <person name="Toegelov H."/>
            <person name="Fuchs J."/>
            <person name="Mata-Sucre Y."/>
            <person name="Dias Y."/>
            <person name="Vanzela A.L.L."/>
            <person name="Huettel B."/>
            <person name="Almeida C.C.S."/>
            <person name="Simkova H."/>
            <person name="Souza G."/>
            <person name="Pedrosa-Harand A."/>
            <person name="Macas J."/>
            <person name="Mayer K.F.X."/>
            <person name="Houben A."/>
            <person name="Marques A."/>
        </authorList>
    </citation>
    <scope>NUCLEOTIDE SEQUENCE</scope>
    <source>
        <strain evidence="3">RhyBre1mFocal</strain>
    </source>
</reference>
<keyword evidence="2" id="KW-1133">Transmembrane helix</keyword>
<dbReference type="AlphaFoldDB" id="A0A9Q0HVD1"/>
<proteinExistence type="predicted"/>
<dbReference type="Proteomes" id="UP001151287">
    <property type="component" value="Unassembled WGS sequence"/>
</dbReference>
<feature type="region of interest" description="Disordered" evidence="1">
    <location>
        <begin position="1"/>
        <end position="20"/>
    </location>
</feature>
<evidence type="ECO:0000256" key="1">
    <source>
        <dbReference type="SAM" id="MobiDB-lite"/>
    </source>
</evidence>
<dbReference type="EMBL" id="JAMQYH010000002">
    <property type="protein sequence ID" value="KAJ1699761.1"/>
    <property type="molecule type" value="Genomic_DNA"/>
</dbReference>
<dbReference type="PANTHER" id="PTHR10811">
    <property type="entry name" value="FRINGE-RELATED"/>
    <property type="match status" value="1"/>
</dbReference>
<dbReference type="FunFam" id="3.90.550.50:FF:000006">
    <property type="entry name" value="Fringe-related protein-like"/>
    <property type="match status" value="1"/>
</dbReference>
<sequence>MTSKAAGHHSQPTNATNALTPTSIEMRRGCTLATVLCTLVMASYTLVAYSVFFSNQLQLLWKPAWSLCASPFLHGHHIHIPAATSSSATHTDLSDIVFALGGSSQTWEKRRAYAELWWHPNKTRGHVWLDSAPSGPLPDKGPPYRVSRDASRYGKAAPASRMANIVVEAYELVSLEQEKNEVRWFVMGDDDTVFFPENLVTVLQKYDHEQMYYVGMPSESVEQDVMHGYGMAFGGGGFAISYPAAAELARVMGACLDKYAHFYGSDERVHACFVELGIPLTREPGFHQLDLKEDVYGMLAAHPLAPLVSLHHLDYVKPVISNKPNQKEALQSIFSAYEADRARILQQAFCYDTRAGAESVLSVSVSCGYTVQVYPQELVANELETPLLTFKTWRGSNGPFIFNTRPFSSDPCARPFIFFLESVQHNQTDVTLTQYTRNKNADDHEAQAEGKVNCTNQGFSVASRIEKVKVFAPKMDPSLWKQAPRRHCCKTQMTEQGTMLEVQIKSCSPGESTTVPIST</sequence>
<dbReference type="Gene3D" id="3.90.550.50">
    <property type="match status" value="1"/>
</dbReference>
<keyword evidence="2" id="KW-0472">Membrane</keyword>
<keyword evidence="2" id="KW-0812">Transmembrane</keyword>
<gene>
    <name evidence="3" type="ORF">LUZ63_008273</name>
</gene>
<dbReference type="Pfam" id="PF04646">
    <property type="entry name" value="DUF604"/>
    <property type="match status" value="1"/>
</dbReference>
<feature type="compositionally biased region" description="Polar residues" evidence="1">
    <location>
        <begin position="10"/>
        <end position="20"/>
    </location>
</feature>